<feature type="compositionally biased region" description="Basic and acidic residues" evidence="3">
    <location>
        <begin position="645"/>
        <end position="659"/>
    </location>
</feature>
<dbReference type="PRINTS" id="PR00149">
    <property type="entry name" value="FUMRATELYASE"/>
</dbReference>
<evidence type="ECO:0000256" key="2">
    <source>
        <dbReference type="ARBA" id="ARBA00034772"/>
    </source>
</evidence>
<gene>
    <name evidence="5" type="ORF">GCM10010211_32890</name>
</gene>
<keyword evidence="1" id="KW-0456">Lyase</keyword>
<feature type="region of interest" description="Disordered" evidence="3">
    <location>
        <begin position="783"/>
        <end position="802"/>
    </location>
</feature>
<sequence>MNECHDSTAIVGMGPRGLSVFLRLCANLAQRPGPPVTVHLVDPYPPGPGRVWRTDQPGCLLMNTVASQVTVYPDESVEMAGPLVTGPSLWEWVRTAAALPSAVPLDERFLQEARRLHADAYPSRRLYGAYLRWAFLDAVSSAPCSLNVVVHATRALRLDGGGGMTGSGSPEQQLTLENGTVLGGLRMVVLTQGHTPVSLSATERARAGFAERTRLTYLPPGNPADADLSGIAAGEAVILSGLGLCFFDYMALLTTGRGGRFQRRDGQVTYVPSGHEPRMICGSRRGIPYVARGRNEKGPCGRHEPQVLTAALAGRLRGADGTSRRLDFRREIWPLIAKEVETVYYTRLVARRTSEAVAEQFRRHYLPAPWHSRTEETVRAAAGIAPGETWDWEKATYPHRDRSFTDAADFRRWLLDHLTADIAQAGGGNLGDPTKAALDVLRDLRNEVRMAIDHGGLSSRSHAEDLDGWYTPLNAFLSIGPPVRRIEEMAALIRAGLLEPVGPAATVDCCETQGTFTVHSPAVPGSLRRAHALIEARLPRPDVRRTADPLLGYLLRTQQGTSYRIRDADGSTYDTGGLQVTCRPYQLVSRHGYGHPGVLAFGVPTEGVHWGTAAGARPGVNSVSLADADAVACAVLSCLRRSRRAPAEHGAPHTVRPEAPHGGGGVPLGAQGTRRDGRGLPRHPAVGKGDTPASGPARANPGQSLASASESGHGSRPPPSLRSPPGQARATAWSDRQPSGGTGRRTARGSPRVRPRNTFCAEPDPCTEPGDMRQECTMLSDLPPGTGDPCRTSAAAARDSAEDSGLLTPVRASTPIEAAVSDRAWVQAMLDAEAALARSQARLGTVPESAAAAITDAARAGDLDLPDLARRARAAANPVVPLVQDLATAVHAACPAATRFVHLGSTSQDILDTAAMLVSARGIALILHDLDQAADGVAVLAARHRDDLMAGRTLTQHATPITFGLKAAGWLLGLLEARGRLDEVGRTRLPVQLGGAAGTMAGYLECARDGDPAAPPPAHYAPDLTETYARELGLSAPLLPWHTRRTPMADLAHALSVTAGSLGKIATDVLSLARTETAEINELGGPGHGASSAMPQKRNPVLATLVRTAALQVPPLAAILLQSMAAEDERPAGAWHAEWMPLRECLRLVGGAARTAADLCARMAVNPARMRANLETTGALMTTERLVHALRARYPDRSAASAVAQACHTALTGQRPLVDALLDVPEIRESFSAADIDGLLDPSRYLGASAELVDRALEHHAGQRDRSN</sequence>
<evidence type="ECO:0000256" key="1">
    <source>
        <dbReference type="ARBA" id="ARBA00023239"/>
    </source>
</evidence>
<feature type="compositionally biased region" description="Polar residues" evidence="3">
    <location>
        <begin position="701"/>
        <end position="710"/>
    </location>
</feature>
<feature type="domain" description="Adenylosuccinate lyase C-terminal" evidence="4">
    <location>
        <begin position="1178"/>
        <end position="1257"/>
    </location>
</feature>
<feature type="region of interest" description="Disordered" evidence="3">
    <location>
        <begin position="644"/>
        <end position="767"/>
    </location>
</feature>
<dbReference type="InterPro" id="IPR038732">
    <property type="entry name" value="HpyO/CreE_NAD-binding"/>
</dbReference>
<dbReference type="Gene3D" id="1.10.40.30">
    <property type="entry name" value="Fumarase/aspartase (C-terminal domain)"/>
    <property type="match status" value="1"/>
</dbReference>
<dbReference type="PANTHER" id="PTHR43172:SF2">
    <property type="entry name" value="ADENYLOSUCCINATE LYASE C-TERMINAL DOMAIN-CONTAINING PROTEIN"/>
    <property type="match status" value="1"/>
</dbReference>
<organism evidence="5 6">
    <name type="scientific">Streptomyces albospinus</name>
    <dbReference type="NCBI Taxonomy" id="285515"/>
    <lineage>
        <taxon>Bacteria</taxon>
        <taxon>Bacillati</taxon>
        <taxon>Actinomycetota</taxon>
        <taxon>Actinomycetes</taxon>
        <taxon>Kitasatosporales</taxon>
        <taxon>Streptomycetaceae</taxon>
        <taxon>Streptomyces</taxon>
    </lineage>
</organism>
<dbReference type="InterPro" id="IPR024083">
    <property type="entry name" value="Fumarase/histidase_N"/>
</dbReference>
<dbReference type="PANTHER" id="PTHR43172">
    <property type="entry name" value="ADENYLOSUCCINATE LYASE"/>
    <property type="match status" value="1"/>
</dbReference>
<dbReference type="Pfam" id="PF13454">
    <property type="entry name" value="NAD_binding_9"/>
    <property type="match status" value="1"/>
</dbReference>
<accession>A0ABQ2V5U6</accession>
<comment type="caution">
    <text evidence="5">The sequence shown here is derived from an EMBL/GenBank/DDBJ whole genome shotgun (WGS) entry which is preliminary data.</text>
</comment>
<evidence type="ECO:0000313" key="6">
    <source>
        <dbReference type="Proteomes" id="UP000654471"/>
    </source>
</evidence>
<protein>
    <recommendedName>
        <fullName evidence="4">Adenylosuccinate lyase C-terminal domain-containing protein</fullName>
    </recommendedName>
</protein>
<dbReference type="SMART" id="SM00998">
    <property type="entry name" value="ADSL_C"/>
    <property type="match status" value="1"/>
</dbReference>
<evidence type="ECO:0000259" key="4">
    <source>
        <dbReference type="SMART" id="SM00998"/>
    </source>
</evidence>
<dbReference type="CDD" id="cd01597">
    <property type="entry name" value="pCLME"/>
    <property type="match status" value="1"/>
</dbReference>
<name>A0ABQ2V5U6_9ACTN</name>
<dbReference type="Pfam" id="PF10397">
    <property type="entry name" value="ADSL_C"/>
    <property type="match status" value="1"/>
</dbReference>
<dbReference type="InterPro" id="IPR019468">
    <property type="entry name" value="AdenyloSucc_lyase_C"/>
</dbReference>
<dbReference type="Gene3D" id="1.10.275.10">
    <property type="entry name" value="Fumarase/aspartase (N-terminal domain)"/>
    <property type="match status" value="1"/>
</dbReference>
<dbReference type="Pfam" id="PF00206">
    <property type="entry name" value="Lyase_1"/>
    <property type="match status" value="1"/>
</dbReference>
<proteinExistence type="inferred from homology"/>
<reference evidence="6" key="1">
    <citation type="journal article" date="2019" name="Int. J. Syst. Evol. Microbiol.">
        <title>The Global Catalogue of Microorganisms (GCM) 10K type strain sequencing project: providing services to taxonomists for standard genome sequencing and annotation.</title>
        <authorList>
            <consortium name="The Broad Institute Genomics Platform"/>
            <consortium name="The Broad Institute Genome Sequencing Center for Infectious Disease"/>
            <person name="Wu L."/>
            <person name="Ma J."/>
        </authorList>
    </citation>
    <scope>NUCLEOTIDE SEQUENCE [LARGE SCALE GENOMIC DNA]</scope>
    <source>
        <strain evidence="6">JCM 3399</strain>
    </source>
</reference>
<keyword evidence="6" id="KW-1185">Reference proteome</keyword>
<feature type="compositionally biased region" description="Basic residues" evidence="3">
    <location>
        <begin position="745"/>
        <end position="755"/>
    </location>
</feature>
<dbReference type="Proteomes" id="UP000654471">
    <property type="component" value="Unassembled WGS sequence"/>
</dbReference>
<dbReference type="SUPFAM" id="SSF48557">
    <property type="entry name" value="L-aspartase-like"/>
    <property type="match status" value="1"/>
</dbReference>
<dbReference type="InterPro" id="IPR000362">
    <property type="entry name" value="Fumarate_lyase_fam"/>
</dbReference>
<evidence type="ECO:0000313" key="5">
    <source>
        <dbReference type="EMBL" id="GGU65197.1"/>
    </source>
</evidence>
<comment type="similarity">
    <text evidence="2">Belongs to the class-II fumarase/aspartase family.</text>
</comment>
<dbReference type="Gene3D" id="1.20.200.10">
    <property type="entry name" value="Fumarase/aspartase (Central domain)"/>
    <property type="match status" value="1"/>
</dbReference>
<evidence type="ECO:0000256" key="3">
    <source>
        <dbReference type="SAM" id="MobiDB-lite"/>
    </source>
</evidence>
<dbReference type="InterPro" id="IPR022761">
    <property type="entry name" value="Fumarate_lyase_N"/>
</dbReference>
<dbReference type="InterPro" id="IPR008948">
    <property type="entry name" value="L-Aspartase-like"/>
</dbReference>
<dbReference type="EMBL" id="BMRP01000010">
    <property type="protein sequence ID" value="GGU65197.1"/>
    <property type="molecule type" value="Genomic_DNA"/>
</dbReference>